<sequence>MLDSFYCICSVAIKGFVTQTTARKIISCLPMSPSSAKLKLYCEPGAESLFKDAVQQNSKRPTAVKINELQRPNVLVPQPLKDYNLASSQYTKLTSDSLEELELSDEFNLEELNTVATKLSSYLIEAIIQFDEQWVFITEYEMYIRNRSQVDDCAQESWWLMYPGELEAYLVKKNEKGNTWFEISLFYDRIEFLVTGGLRGSYSGGNVIPFLGSAQKFMDPLSIRTNTRTTNILVREEGAAITRTTRRLRQYKKMAANKKWLFHSSRFVRKGFFMTVPLEVHLNFVKINMTSVASYLLAKIVEKISEKADAEYTLKLLVDRNIFNRDKQDRSLTTFKKDCPQINLTANQQSIVKCFIYLAEGKMNELTADDILSVYKGTLASFCKNEDEKKLLLFIAPQIQLSNDTDDYIEGLL</sequence>
<protein>
    <submittedName>
        <fullName evidence="1">Uncharacterized protein</fullName>
    </submittedName>
</protein>
<gene>
    <name evidence="1" type="ORF">MFLAVUS_010005</name>
</gene>
<dbReference type="Proteomes" id="UP001473302">
    <property type="component" value="Unassembled WGS sequence"/>
</dbReference>
<accession>A0ABP9ZBG4</accession>
<evidence type="ECO:0000313" key="2">
    <source>
        <dbReference type="Proteomes" id="UP001473302"/>
    </source>
</evidence>
<dbReference type="EMBL" id="BAABUK010000032">
    <property type="protein sequence ID" value="GAA5816476.1"/>
    <property type="molecule type" value="Genomic_DNA"/>
</dbReference>
<evidence type="ECO:0000313" key="1">
    <source>
        <dbReference type="EMBL" id="GAA5816476.1"/>
    </source>
</evidence>
<keyword evidence="2" id="KW-1185">Reference proteome</keyword>
<comment type="caution">
    <text evidence="1">The sequence shown here is derived from an EMBL/GenBank/DDBJ whole genome shotgun (WGS) entry which is preliminary data.</text>
</comment>
<organism evidence="1 2">
    <name type="scientific">Mucor flavus</name>
    <dbReference type="NCBI Taxonomy" id="439312"/>
    <lineage>
        <taxon>Eukaryota</taxon>
        <taxon>Fungi</taxon>
        <taxon>Fungi incertae sedis</taxon>
        <taxon>Mucoromycota</taxon>
        <taxon>Mucoromycotina</taxon>
        <taxon>Mucoromycetes</taxon>
        <taxon>Mucorales</taxon>
        <taxon>Mucorineae</taxon>
        <taxon>Mucoraceae</taxon>
        <taxon>Mucor</taxon>
    </lineage>
</organism>
<reference evidence="1 2" key="1">
    <citation type="submission" date="2024-04" db="EMBL/GenBank/DDBJ databases">
        <title>genome sequences of Mucor flavus KT1a and Helicostylum pulchrum KT1b strains isolated from the surface of a dry-aged beef.</title>
        <authorList>
            <person name="Toyotome T."/>
            <person name="Hosono M."/>
            <person name="Torimaru M."/>
            <person name="Fukuda K."/>
            <person name="Mikami N."/>
        </authorList>
    </citation>
    <scope>NUCLEOTIDE SEQUENCE [LARGE SCALE GENOMIC DNA]</scope>
    <source>
        <strain evidence="1 2">KT1a</strain>
    </source>
</reference>
<name>A0ABP9ZBG4_9FUNG</name>
<proteinExistence type="predicted"/>